<dbReference type="SUPFAM" id="SSF110849">
    <property type="entry name" value="ParB/Sulfiredoxin"/>
    <property type="match status" value="1"/>
</dbReference>
<evidence type="ECO:0000313" key="2">
    <source>
        <dbReference type="EMBL" id="MCR0234103.1"/>
    </source>
</evidence>
<dbReference type="GO" id="GO:0007059">
    <property type="term" value="P:chromosome segregation"/>
    <property type="evidence" value="ECO:0007669"/>
    <property type="project" value="TreeGrafter"/>
</dbReference>
<dbReference type="PANTHER" id="PTHR33375">
    <property type="entry name" value="CHROMOSOME-PARTITIONING PROTEIN PARB-RELATED"/>
    <property type="match status" value="1"/>
</dbReference>
<dbReference type="InterPro" id="IPR050336">
    <property type="entry name" value="Chromosome_partition/occlusion"/>
</dbReference>
<dbReference type="SUPFAM" id="SSF109709">
    <property type="entry name" value="KorB DNA-binding domain-like"/>
    <property type="match status" value="1"/>
</dbReference>
<dbReference type="InterPro" id="IPR036086">
    <property type="entry name" value="ParB/Sulfiredoxin_sf"/>
</dbReference>
<dbReference type="Gene3D" id="3.90.1530.30">
    <property type="match status" value="1"/>
</dbReference>
<dbReference type="GO" id="GO:0005694">
    <property type="term" value="C:chromosome"/>
    <property type="evidence" value="ECO:0007669"/>
    <property type="project" value="TreeGrafter"/>
</dbReference>
<sequence>MDSRSIVSGLFQANRQGGSDTVTSYQVIEKDEVRSLPIDALIPSKINRELDHDFVTELANNIRMNGLMQYPIVKPIGDGTFTILAGHHRIAACKKLKEADGSYQTVRCLIKRSDDIDSELLLLDTNLQINTLSVYDKVMAIGRKEELLKEKKKRDHAKGGNLKHIIAEESGLKRSQIQTYLTVYKKAIPEVKEALRKEKITLTQAVAISQKPADDQLKAVMKGREKVSAEKNTEACFQKTLDTTLTAYVKANHELDRLLQKAGTELTPQQEDLKRFVHEMVRFLEAFHDV</sequence>
<dbReference type="AlphaFoldDB" id="A0AAP2UPI8"/>
<protein>
    <submittedName>
        <fullName evidence="2">ParB N-terminal domain-containing protein</fullName>
    </submittedName>
</protein>
<dbReference type="Proteomes" id="UP001203972">
    <property type="component" value="Unassembled WGS sequence"/>
</dbReference>
<dbReference type="SMART" id="SM00470">
    <property type="entry name" value="ParB"/>
    <property type="match status" value="1"/>
</dbReference>
<dbReference type="PANTHER" id="PTHR33375:SF1">
    <property type="entry name" value="CHROMOSOME-PARTITIONING PROTEIN PARB-RELATED"/>
    <property type="match status" value="1"/>
</dbReference>
<evidence type="ECO:0000313" key="3">
    <source>
        <dbReference type="EMBL" id="QJA03970.1"/>
    </source>
</evidence>
<evidence type="ECO:0000313" key="5">
    <source>
        <dbReference type="Proteomes" id="UP001203972"/>
    </source>
</evidence>
<dbReference type="InterPro" id="IPR003115">
    <property type="entry name" value="ParB_N"/>
</dbReference>
<dbReference type="Pfam" id="PF02195">
    <property type="entry name" value="ParB_N"/>
    <property type="match status" value="1"/>
</dbReference>
<organism evidence="2 5">
    <name type="scientific">Clostridium innocuum</name>
    <dbReference type="NCBI Taxonomy" id="1522"/>
    <lineage>
        <taxon>Bacteria</taxon>
        <taxon>Bacillati</taxon>
        <taxon>Bacillota</taxon>
        <taxon>Clostridia</taxon>
        <taxon>Eubacteriales</taxon>
        <taxon>Clostridiaceae</taxon>
        <taxon>Clostridium</taxon>
    </lineage>
</organism>
<dbReference type="GeneID" id="61927218"/>
<reference evidence="2" key="2">
    <citation type="journal article" date="2022" name="Clin. Infect. Dis.">
        <title>Association between Clostridium innocuum and antibiotic-associated diarrhea in adults and children: A cross-sectional study and comparative genomics analysis.</title>
        <authorList>
            <person name="Cherny K.E."/>
            <person name="Muscat E.B."/>
            <person name="Balaji A."/>
            <person name="Mukherjee J."/>
            <person name="Ozer E.A."/>
            <person name="Angarone M.P."/>
            <person name="Hauser A.R."/>
            <person name="Sichel J.S."/>
            <person name="Amponsah E."/>
            <person name="Kociolek L.K."/>
        </authorList>
    </citation>
    <scope>NUCLEOTIDE SEQUENCE</scope>
    <source>
        <strain evidence="2">NU1-AC-029v</strain>
    </source>
</reference>
<dbReference type="EMBL" id="JAKTMA010000028">
    <property type="protein sequence ID" value="MCR0234103.1"/>
    <property type="molecule type" value="Genomic_DNA"/>
</dbReference>
<dbReference type="Gene3D" id="1.10.10.2830">
    <property type="match status" value="1"/>
</dbReference>
<dbReference type="EMBL" id="CP048838">
    <property type="protein sequence ID" value="QJA03970.1"/>
    <property type="molecule type" value="Genomic_DNA"/>
</dbReference>
<feature type="domain" description="ParB-like N-terminal" evidence="1">
    <location>
        <begin position="34"/>
        <end position="127"/>
    </location>
</feature>
<dbReference type="RefSeq" id="WP_002605722.1">
    <property type="nucleotide sequence ID" value="NZ_BAAACC010000033.1"/>
</dbReference>
<evidence type="ECO:0000313" key="4">
    <source>
        <dbReference type="Proteomes" id="UP000503330"/>
    </source>
</evidence>
<reference evidence="3 4" key="1">
    <citation type="submission" date="2020-02" db="EMBL/GenBank/DDBJ databases">
        <authorList>
            <person name="Kociolek L.K."/>
            <person name="Ozer E.A."/>
        </authorList>
    </citation>
    <scope>NUCLEOTIDE SEQUENCE [LARGE SCALE GENOMIC DNA]</scope>
    <source>
        <strain evidence="3 4">ATCC 14501</strain>
    </source>
</reference>
<gene>
    <name evidence="3" type="ORF">G4D54_16735</name>
    <name evidence="2" type="ORF">MKC95_15120</name>
</gene>
<accession>A0AAP2UPI8</accession>
<name>A0AAP2UPI8_CLOIN</name>
<proteinExistence type="predicted"/>
<dbReference type="Proteomes" id="UP000503330">
    <property type="component" value="Chromosome"/>
</dbReference>
<evidence type="ECO:0000259" key="1">
    <source>
        <dbReference type="SMART" id="SM00470"/>
    </source>
</evidence>